<dbReference type="Pfam" id="PF06170">
    <property type="entry name" value="DUF983"/>
    <property type="match status" value="1"/>
</dbReference>
<name>A0A326UAD0_THEHA</name>
<gene>
    <name evidence="2" type="ORF">EI42_01558</name>
</gene>
<keyword evidence="1" id="KW-1133">Transmembrane helix</keyword>
<sequence length="136" mass="15532">MKIALTALLTRGLLLRCPICGKGALFRRPFVMYERCPHCDFRYDRGEEGYFSSSMAINLIISEFIVTAMTIPVAVASSAAGEDMIAALLHMLIWFVPTAILLPFIFFHHSRSLWIAMDHFFHPVTRDALEKHTRLF</sequence>
<dbReference type="Proteomes" id="UP000248806">
    <property type="component" value="Unassembled WGS sequence"/>
</dbReference>
<accession>A0A326UAD0</accession>
<keyword evidence="1" id="KW-0472">Membrane</keyword>
<keyword evidence="1" id="KW-0812">Transmembrane</keyword>
<dbReference type="EMBL" id="QKUF01000003">
    <property type="protein sequence ID" value="PZW33010.1"/>
    <property type="molecule type" value="Genomic_DNA"/>
</dbReference>
<dbReference type="RefSeq" id="WP_111320541.1">
    <property type="nucleotide sequence ID" value="NZ_BIFX01000001.1"/>
</dbReference>
<comment type="caution">
    <text evidence="2">The sequence shown here is derived from an EMBL/GenBank/DDBJ whole genome shotgun (WGS) entry which is preliminary data.</text>
</comment>
<feature type="transmembrane region" description="Helical" evidence="1">
    <location>
        <begin position="87"/>
        <end position="107"/>
    </location>
</feature>
<protein>
    <submittedName>
        <fullName evidence="2">Uncharacterized protein DUF983</fullName>
    </submittedName>
</protein>
<proteinExistence type="predicted"/>
<dbReference type="AlphaFoldDB" id="A0A326UAD0"/>
<feature type="transmembrane region" description="Helical" evidence="1">
    <location>
        <begin position="55"/>
        <end position="75"/>
    </location>
</feature>
<reference evidence="2 3" key="1">
    <citation type="submission" date="2018-06" db="EMBL/GenBank/DDBJ databases">
        <title>Genomic Encyclopedia of Archaeal and Bacterial Type Strains, Phase II (KMG-II): from individual species to whole genera.</title>
        <authorList>
            <person name="Goeker M."/>
        </authorList>
    </citation>
    <scope>NUCLEOTIDE SEQUENCE [LARGE SCALE GENOMIC DNA]</scope>
    <source>
        <strain evidence="2 3">ATCC BAA-1881</strain>
    </source>
</reference>
<dbReference type="InterPro" id="IPR009325">
    <property type="entry name" value="DUF983"/>
</dbReference>
<evidence type="ECO:0000256" key="1">
    <source>
        <dbReference type="SAM" id="Phobius"/>
    </source>
</evidence>
<keyword evidence="3" id="KW-1185">Reference proteome</keyword>
<organism evidence="2 3">
    <name type="scientific">Thermosporothrix hazakensis</name>
    <dbReference type="NCBI Taxonomy" id="644383"/>
    <lineage>
        <taxon>Bacteria</taxon>
        <taxon>Bacillati</taxon>
        <taxon>Chloroflexota</taxon>
        <taxon>Ktedonobacteria</taxon>
        <taxon>Ktedonobacterales</taxon>
        <taxon>Thermosporotrichaceae</taxon>
        <taxon>Thermosporothrix</taxon>
    </lineage>
</organism>
<dbReference type="OrthoDB" id="9799456at2"/>
<evidence type="ECO:0000313" key="2">
    <source>
        <dbReference type="EMBL" id="PZW33010.1"/>
    </source>
</evidence>
<evidence type="ECO:0000313" key="3">
    <source>
        <dbReference type="Proteomes" id="UP000248806"/>
    </source>
</evidence>